<evidence type="ECO:0008006" key="4">
    <source>
        <dbReference type="Google" id="ProtNLM"/>
    </source>
</evidence>
<feature type="compositionally biased region" description="Polar residues" evidence="1">
    <location>
        <begin position="226"/>
        <end position="236"/>
    </location>
</feature>
<sequence length="405" mass="46266">FTSFMSTMQHLPTIQQPNANNLKRMHDVITECLNGLGNMGVEVSSWGPMIVYMMSQKLDPTTLNEYTKETQNNRELPDLDEFLKFLELSFLAHETAKSCLKDSGENKTPHRPMTKSWNHNYKFKSNFKKPEEQTKVGHSKIFHASFGKCPLCNNDHVLMQCDKFINMDILQRNKTVAKLKLCKNSMATIIATQKTCRECNSKHHTLLHTKPSDSEPTAERRDDSTNSRPSTSTQPASHHVKTEYTEILLTTVLVKVKSADGTYVTLRGLLDQGSQINLITENAAQLLRLPRKKLDAAVTGIGSTSRTCKGLLHLECQSIHSSYKFNRSDQCELYYQETTKRDSDGKYIVKMPMNHNYDKDLGSSKSAAIAQFLQQEKRLCKNEKLSTMYKNFIREYLELQHMKPA</sequence>
<reference evidence="2" key="1">
    <citation type="submission" date="2020-08" db="EMBL/GenBank/DDBJ databases">
        <title>Spodoptera exigua strain:BAW_Kor-Di-RS1 Genome sequencing and assembly.</title>
        <authorList>
            <person name="Kim J."/>
            <person name="Nam H.Y."/>
            <person name="Kwon M."/>
            <person name="Choi J.H."/>
            <person name="Cho S.R."/>
            <person name="Kim G.-H."/>
        </authorList>
    </citation>
    <scope>NUCLEOTIDE SEQUENCE</scope>
    <source>
        <strain evidence="2">BAW_Kor-Di-RS1</strain>
        <tissue evidence="2">Whole-body</tissue>
    </source>
</reference>
<dbReference type="PANTHER" id="PTHR47331">
    <property type="entry name" value="PHD-TYPE DOMAIN-CONTAINING PROTEIN"/>
    <property type="match status" value="1"/>
</dbReference>
<name>A0A835L0L9_SPOEX</name>
<feature type="non-terminal residue" evidence="2">
    <location>
        <position position="1"/>
    </location>
</feature>
<evidence type="ECO:0000313" key="3">
    <source>
        <dbReference type="Proteomes" id="UP000648187"/>
    </source>
</evidence>
<evidence type="ECO:0000256" key="1">
    <source>
        <dbReference type="SAM" id="MobiDB-lite"/>
    </source>
</evidence>
<keyword evidence="3" id="KW-1185">Reference proteome</keyword>
<comment type="caution">
    <text evidence="2">The sequence shown here is derived from an EMBL/GenBank/DDBJ whole genome shotgun (WGS) entry which is preliminary data.</text>
</comment>
<protein>
    <recommendedName>
        <fullName evidence="4">Peptidase A2 domain-containing protein</fullName>
    </recommendedName>
</protein>
<dbReference type="Proteomes" id="UP000648187">
    <property type="component" value="Unassembled WGS sequence"/>
</dbReference>
<dbReference type="Pfam" id="PF03564">
    <property type="entry name" value="DUF1759"/>
    <property type="match status" value="1"/>
</dbReference>
<dbReference type="InterPro" id="IPR005312">
    <property type="entry name" value="DUF1759"/>
</dbReference>
<feature type="non-terminal residue" evidence="2">
    <location>
        <position position="405"/>
    </location>
</feature>
<evidence type="ECO:0000313" key="2">
    <source>
        <dbReference type="EMBL" id="KAF9409165.1"/>
    </source>
</evidence>
<gene>
    <name evidence="2" type="ORF">HW555_011382</name>
</gene>
<accession>A0A835L0L9</accession>
<dbReference type="PANTHER" id="PTHR47331:SF1">
    <property type="entry name" value="GAG-LIKE PROTEIN"/>
    <property type="match status" value="1"/>
</dbReference>
<feature type="compositionally biased region" description="Basic and acidic residues" evidence="1">
    <location>
        <begin position="210"/>
        <end position="225"/>
    </location>
</feature>
<organism evidence="2 3">
    <name type="scientific">Spodoptera exigua</name>
    <name type="common">Beet armyworm</name>
    <name type="synonym">Noctua fulgens</name>
    <dbReference type="NCBI Taxonomy" id="7107"/>
    <lineage>
        <taxon>Eukaryota</taxon>
        <taxon>Metazoa</taxon>
        <taxon>Ecdysozoa</taxon>
        <taxon>Arthropoda</taxon>
        <taxon>Hexapoda</taxon>
        <taxon>Insecta</taxon>
        <taxon>Pterygota</taxon>
        <taxon>Neoptera</taxon>
        <taxon>Endopterygota</taxon>
        <taxon>Lepidoptera</taxon>
        <taxon>Glossata</taxon>
        <taxon>Ditrysia</taxon>
        <taxon>Noctuoidea</taxon>
        <taxon>Noctuidae</taxon>
        <taxon>Amphipyrinae</taxon>
        <taxon>Spodoptera</taxon>
    </lineage>
</organism>
<proteinExistence type="predicted"/>
<feature type="region of interest" description="Disordered" evidence="1">
    <location>
        <begin position="206"/>
        <end position="239"/>
    </location>
</feature>
<dbReference type="AlphaFoldDB" id="A0A835L0L9"/>
<dbReference type="EMBL" id="JACKWZ010000332">
    <property type="protein sequence ID" value="KAF9409165.1"/>
    <property type="molecule type" value="Genomic_DNA"/>
</dbReference>